<sequence>MNVKDKEQAAKIRLLVLDVDGVLTDGGLYYDHQGNISKRFNVQDGLGIKLAQAAGLEVAVITGLDSPAVETRVRELGITEYHAGHLAKIPLLEGICERLKLDLSEVAYLGDDWVDAGPMRAVGLPMAVANAQSEILVMADFITEAHGGQGAVREAIRHILEARGDLDALWEEWGNR</sequence>
<evidence type="ECO:0000256" key="5">
    <source>
        <dbReference type="ARBA" id="ARBA00022801"/>
    </source>
</evidence>
<dbReference type="PANTHER" id="PTHR21485">
    <property type="entry name" value="HAD SUPERFAMILY MEMBERS CMAS AND KDSC"/>
    <property type="match status" value="1"/>
</dbReference>
<reference evidence="8 9" key="1">
    <citation type="journal article" date="2018" name="Sci. Adv.">
        <title>Multi-heme cytochromes provide a pathway for survival in energy-limited environments.</title>
        <authorList>
            <person name="Deng X."/>
            <person name="Dohmae N."/>
            <person name="Nealson K.H."/>
            <person name="Hashimoto K."/>
            <person name="Okamoto A."/>
        </authorList>
    </citation>
    <scope>NUCLEOTIDE SEQUENCE [LARGE SCALE GENOMIC DNA]</scope>
    <source>
        <strain evidence="8 9">IS5</strain>
    </source>
</reference>
<evidence type="ECO:0000256" key="7">
    <source>
        <dbReference type="PIRSR" id="PIRSR006118-2"/>
    </source>
</evidence>
<gene>
    <name evidence="8" type="ORF">DFE_0843</name>
</gene>
<dbReference type="Proteomes" id="UP000269883">
    <property type="component" value="Chromosome"/>
</dbReference>
<proteinExistence type="inferred from homology"/>
<dbReference type="OrthoDB" id="9805604at2"/>
<dbReference type="InterPro" id="IPR023214">
    <property type="entry name" value="HAD_sf"/>
</dbReference>
<evidence type="ECO:0000313" key="9">
    <source>
        <dbReference type="Proteomes" id="UP000269883"/>
    </source>
</evidence>
<dbReference type="FunFam" id="3.40.50.1000:FF:000029">
    <property type="entry name" value="3-deoxy-D-manno-octulosonate 8-phosphate phosphatase KdsC"/>
    <property type="match status" value="1"/>
</dbReference>
<dbReference type="EMBL" id="AP017378">
    <property type="protein sequence ID" value="BBD07569.1"/>
    <property type="molecule type" value="Genomic_DNA"/>
</dbReference>
<dbReference type="PANTHER" id="PTHR21485:SF3">
    <property type="entry name" value="N-ACYLNEURAMINATE CYTIDYLYLTRANSFERASE"/>
    <property type="match status" value="1"/>
</dbReference>
<dbReference type="KEGG" id="dfl:DFE_0843"/>
<dbReference type="SUPFAM" id="SSF56784">
    <property type="entry name" value="HAD-like"/>
    <property type="match status" value="1"/>
</dbReference>
<comment type="subunit">
    <text evidence="3">Homotetramer.</text>
</comment>
<dbReference type="InterPro" id="IPR050793">
    <property type="entry name" value="CMP-NeuNAc_synthase"/>
</dbReference>
<dbReference type="GO" id="GO:0008781">
    <property type="term" value="F:N-acylneuraminate cytidylyltransferase activity"/>
    <property type="evidence" value="ECO:0007669"/>
    <property type="project" value="TreeGrafter"/>
</dbReference>
<dbReference type="GO" id="GO:0016788">
    <property type="term" value="F:hydrolase activity, acting on ester bonds"/>
    <property type="evidence" value="ECO:0007669"/>
    <property type="project" value="InterPro"/>
</dbReference>
<feature type="binding site" evidence="7">
    <location>
        <position position="111"/>
    </location>
    <ligand>
        <name>Mg(2+)</name>
        <dbReference type="ChEBI" id="CHEBI:18420"/>
    </ligand>
</feature>
<dbReference type="Gene3D" id="3.40.50.1000">
    <property type="entry name" value="HAD superfamily/HAD-like"/>
    <property type="match status" value="1"/>
</dbReference>
<organism evidence="8 9">
    <name type="scientific">Desulfovibrio ferrophilus</name>
    <dbReference type="NCBI Taxonomy" id="241368"/>
    <lineage>
        <taxon>Bacteria</taxon>
        <taxon>Pseudomonadati</taxon>
        <taxon>Thermodesulfobacteriota</taxon>
        <taxon>Desulfovibrionia</taxon>
        <taxon>Desulfovibrionales</taxon>
        <taxon>Desulfovibrionaceae</taxon>
        <taxon>Desulfovibrio</taxon>
    </lineage>
</organism>
<keyword evidence="4 7" id="KW-0479">Metal-binding</keyword>
<keyword evidence="5" id="KW-0378">Hydrolase</keyword>
<comment type="cofactor">
    <cofactor evidence="1 7">
        <name>Mg(2+)</name>
        <dbReference type="ChEBI" id="CHEBI:18420"/>
    </cofactor>
</comment>
<evidence type="ECO:0000256" key="1">
    <source>
        <dbReference type="ARBA" id="ARBA00001946"/>
    </source>
</evidence>
<evidence type="ECO:0000313" key="8">
    <source>
        <dbReference type="EMBL" id="BBD07569.1"/>
    </source>
</evidence>
<dbReference type="CDD" id="cd01630">
    <property type="entry name" value="HAD_KDO-like"/>
    <property type="match status" value="1"/>
</dbReference>
<evidence type="ECO:0000256" key="6">
    <source>
        <dbReference type="ARBA" id="ARBA00022842"/>
    </source>
</evidence>
<dbReference type="RefSeq" id="WP_126376937.1">
    <property type="nucleotide sequence ID" value="NZ_AP017378.1"/>
</dbReference>
<evidence type="ECO:0000256" key="3">
    <source>
        <dbReference type="ARBA" id="ARBA00011881"/>
    </source>
</evidence>
<keyword evidence="9" id="KW-1185">Reference proteome</keyword>
<dbReference type="SFLD" id="SFLDG01138">
    <property type="entry name" value="C1.6.2:_Deoxy-d-mannose-octulo"/>
    <property type="match status" value="1"/>
</dbReference>
<dbReference type="InterPro" id="IPR010023">
    <property type="entry name" value="KdsC_fam"/>
</dbReference>
<dbReference type="PIRSF" id="PIRSF006118">
    <property type="entry name" value="KDO8-P_Ptase"/>
    <property type="match status" value="1"/>
</dbReference>
<feature type="binding site" evidence="7">
    <location>
        <position position="18"/>
    </location>
    <ligand>
        <name>Mg(2+)</name>
        <dbReference type="ChEBI" id="CHEBI:18420"/>
    </ligand>
</feature>
<dbReference type="InterPro" id="IPR036412">
    <property type="entry name" value="HAD-like_sf"/>
</dbReference>
<evidence type="ECO:0000256" key="4">
    <source>
        <dbReference type="ARBA" id="ARBA00022723"/>
    </source>
</evidence>
<protein>
    <submittedName>
        <fullName evidence="8">3-deoxy-D-manno-octulosonate 8-phosphatephosphatase</fullName>
    </submittedName>
</protein>
<dbReference type="AlphaFoldDB" id="A0A2Z6AWE6"/>
<dbReference type="NCBIfam" id="TIGR01670">
    <property type="entry name" value="KdsC-phosphatas"/>
    <property type="match status" value="1"/>
</dbReference>
<comment type="similarity">
    <text evidence="2">Belongs to the KdsC family.</text>
</comment>
<accession>A0A2Z6AWE6</accession>
<dbReference type="SFLD" id="SFLDG01136">
    <property type="entry name" value="C1.6:_Phosphoserine_Phosphatas"/>
    <property type="match status" value="1"/>
</dbReference>
<dbReference type="SFLD" id="SFLDS00003">
    <property type="entry name" value="Haloacid_Dehalogenase"/>
    <property type="match status" value="1"/>
</dbReference>
<name>A0A2Z6AWE6_9BACT</name>
<dbReference type="GO" id="GO:0046872">
    <property type="term" value="F:metal ion binding"/>
    <property type="evidence" value="ECO:0007669"/>
    <property type="project" value="UniProtKB-KW"/>
</dbReference>
<evidence type="ECO:0000256" key="2">
    <source>
        <dbReference type="ARBA" id="ARBA00005893"/>
    </source>
</evidence>
<dbReference type="Pfam" id="PF08282">
    <property type="entry name" value="Hydrolase_3"/>
    <property type="match status" value="1"/>
</dbReference>
<feature type="binding site" evidence="7">
    <location>
        <position position="20"/>
    </location>
    <ligand>
        <name>substrate</name>
    </ligand>
</feature>
<keyword evidence="6 7" id="KW-0460">Magnesium</keyword>